<sequence>MTASMFKPDQLAASPPLPKAPGVLHALGLVLLYFLLQVCAAVLMGFAAGVREKMQHPQLSFADVHKHVMTVLQQPDSNAMLMVIALPLIALLLFWLVRRSWPALWLQAEPPGFGFSAPGSPRWYFAALLVGVVMPLLGALITQLLAQGHEVTQNVQELSRHASGKLRLPLAIVAVSVGPMVEELMFRGVLLSALLRRMATGPSIALCAALFGVVHLAGLDFQWYALPNLMLLAAVLCWLRLKSGSLWPAILAHGLYNMFALVALFAQA</sequence>
<evidence type="ECO:0000313" key="3">
    <source>
        <dbReference type="EMBL" id="RUL72871.1"/>
    </source>
</evidence>
<evidence type="ECO:0000259" key="2">
    <source>
        <dbReference type="Pfam" id="PF02517"/>
    </source>
</evidence>
<feature type="transmembrane region" description="Helical" evidence="1">
    <location>
        <begin position="23"/>
        <end position="50"/>
    </location>
</feature>
<proteinExistence type="predicted"/>
<feature type="transmembrane region" description="Helical" evidence="1">
    <location>
        <begin position="123"/>
        <end position="146"/>
    </location>
</feature>
<keyword evidence="1" id="KW-1133">Transmembrane helix</keyword>
<protein>
    <submittedName>
        <fullName evidence="3">CPBP family intramembrane metalloprotease</fullName>
    </submittedName>
</protein>
<dbReference type="GO" id="GO:0006508">
    <property type="term" value="P:proteolysis"/>
    <property type="evidence" value="ECO:0007669"/>
    <property type="project" value="UniProtKB-KW"/>
</dbReference>
<name>A0A432M2W1_9GAMM</name>
<dbReference type="GO" id="GO:0080120">
    <property type="term" value="P:CAAX-box protein maturation"/>
    <property type="evidence" value="ECO:0007669"/>
    <property type="project" value="UniProtKB-ARBA"/>
</dbReference>
<dbReference type="GO" id="GO:0008237">
    <property type="term" value="F:metallopeptidase activity"/>
    <property type="evidence" value="ECO:0007669"/>
    <property type="project" value="UniProtKB-KW"/>
</dbReference>
<dbReference type="RefSeq" id="WP_126685795.1">
    <property type="nucleotide sequence ID" value="NZ_RYYV01000013.1"/>
</dbReference>
<evidence type="ECO:0000256" key="1">
    <source>
        <dbReference type="SAM" id="Phobius"/>
    </source>
</evidence>
<keyword evidence="1" id="KW-0812">Transmembrane</keyword>
<gene>
    <name evidence="3" type="ORF">EKH80_16050</name>
</gene>
<dbReference type="GO" id="GO:0004175">
    <property type="term" value="F:endopeptidase activity"/>
    <property type="evidence" value="ECO:0007669"/>
    <property type="project" value="UniProtKB-ARBA"/>
</dbReference>
<comment type="caution">
    <text evidence="3">The sequence shown here is derived from an EMBL/GenBank/DDBJ whole genome shotgun (WGS) entry which is preliminary data.</text>
</comment>
<dbReference type="OrthoDB" id="9782250at2"/>
<feature type="domain" description="CAAX prenyl protease 2/Lysostaphin resistance protein A-like" evidence="2">
    <location>
        <begin position="168"/>
        <end position="259"/>
    </location>
</feature>
<feature type="transmembrane region" description="Helical" evidence="1">
    <location>
        <begin position="79"/>
        <end position="97"/>
    </location>
</feature>
<evidence type="ECO:0000313" key="4">
    <source>
        <dbReference type="Proteomes" id="UP000274358"/>
    </source>
</evidence>
<dbReference type="InterPro" id="IPR003675">
    <property type="entry name" value="Rce1/LyrA-like_dom"/>
</dbReference>
<organism evidence="3 4">
    <name type="scientific">Dyella choica</name>
    <dbReference type="NCBI Taxonomy" id="1927959"/>
    <lineage>
        <taxon>Bacteria</taxon>
        <taxon>Pseudomonadati</taxon>
        <taxon>Pseudomonadota</taxon>
        <taxon>Gammaproteobacteria</taxon>
        <taxon>Lysobacterales</taxon>
        <taxon>Rhodanobacteraceae</taxon>
        <taxon>Dyella</taxon>
    </lineage>
</organism>
<reference evidence="3 4" key="1">
    <citation type="submission" date="2018-12" db="EMBL/GenBank/DDBJ databases">
        <title>Dyella dinghuensis sp. nov. DHOA06 and Dyella choica sp. nov. 4M-K27, isolated from forest soil.</title>
        <authorList>
            <person name="Qiu L.-H."/>
            <person name="Gao Z.-H."/>
        </authorList>
    </citation>
    <scope>NUCLEOTIDE SEQUENCE [LARGE SCALE GENOMIC DNA]</scope>
    <source>
        <strain evidence="3 4">4M-K27</strain>
    </source>
</reference>
<keyword evidence="4" id="KW-1185">Reference proteome</keyword>
<dbReference type="Pfam" id="PF02517">
    <property type="entry name" value="Rce1-like"/>
    <property type="match status" value="1"/>
</dbReference>
<keyword evidence="3" id="KW-0645">Protease</keyword>
<keyword evidence="3" id="KW-0482">Metalloprotease</keyword>
<keyword evidence="1" id="KW-0472">Membrane</keyword>
<dbReference type="PANTHER" id="PTHR36435:SF1">
    <property type="entry name" value="CAAX AMINO TERMINAL PROTEASE FAMILY PROTEIN"/>
    <property type="match status" value="1"/>
</dbReference>
<dbReference type="PANTHER" id="PTHR36435">
    <property type="entry name" value="SLR1288 PROTEIN"/>
    <property type="match status" value="1"/>
</dbReference>
<accession>A0A432M2W1</accession>
<dbReference type="Proteomes" id="UP000274358">
    <property type="component" value="Unassembled WGS sequence"/>
</dbReference>
<dbReference type="AlphaFoldDB" id="A0A432M2W1"/>
<feature type="transmembrane region" description="Helical" evidence="1">
    <location>
        <begin position="247"/>
        <end position="266"/>
    </location>
</feature>
<keyword evidence="3" id="KW-0378">Hydrolase</keyword>
<dbReference type="EMBL" id="RYYV01000013">
    <property type="protein sequence ID" value="RUL72871.1"/>
    <property type="molecule type" value="Genomic_DNA"/>
</dbReference>
<feature type="transmembrane region" description="Helical" evidence="1">
    <location>
        <begin position="198"/>
        <end position="216"/>
    </location>
</feature>
<dbReference type="InterPro" id="IPR052710">
    <property type="entry name" value="CAAX_protease"/>
</dbReference>